<organism evidence="1 2">
    <name type="scientific">Prochlorococcus marinus subsp. pastoris (strain CCMP1986 / NIES-2087 / MED4)</name>
    <dbReference type="NCBI Taxonomy" id="59919"/>
    <lineage>
        <taxon>Bacteria</taxon>
        <taxon>Bacillati</taxon>
        <taxon>Cyanobacteriota</taxon>
        <taxon>Cyanophyceae</taxon>
        <taxon>Synechococcales</taxon>
        <taxon>Prochlorococcaceae</taxon>
        <taxon>Prochlorococcus</taxon>
    </lineage>
</organism>
<evidence type="ECO:0000313" key="1">
    <source>
        <dbReference type="EMBL" id="CAE19317.1"/>
    </source>
</evidence>
<reference evidence="1 2" key="1">
    <citation type="journal article" date="2003" name="Nature">
        <title>Genome divergence in two Prochlorococcus ecotypes reflects oceanic niche differentiation.</title>
        <authorList>
            <person name="Rocap G."/>
            <person name="Larimer F.W."/>
            <person name="Lamerdin J.E."/>
            <person name="Malfatti S."/>
            <person name="Chain P."/>
            <person name="Ahlgren N.A."/>
            <person name="Arellano A."/>
            <person name="Coleman M."/>
            <person name="Hauser L."/>
            <person name="Hess W.R."/>
            <person name="Johnson Z.I."/>
            <person name="Land M.L."/>
            <person name="Lindell D."/>
            <person name="Post A.F."/>
            <person name="Regala W."/>
            <person name="Shah M."/>
            <person name="Shaw S.L."/>
            <person name="Steglich C."/>
            <person name="Sullivan M.B."/>
            <person name="Ting C.S."/>
            <person name="Tolonen A."/>
            <person name="Webb E.A."/>
            <person name="Zinser E.R."/>
            <person name="Chisholm S.W."/>
        </authorList>
    </citation>
    <scope>NUCLEOTIDE SEQUENCE [LARGE SCALE GENOMIC DNA]</scope>
    <source>
        <strain evidence="2">CCMP1986 / NIES-2087 / MED4</strain>
    </source>
</reference>
<dbReference type="STRING" id="59919.PMM0858"/>
<dbReference type="OrthoDB" id="541276at2"/>
<sequence>MPTQRRRIGFLPRSEVQNIIDKICIINKLSQSKVTGILVEEALRSRGVLNTSIKKLSYEFYSNNGDALSIPNKKYNNEIPMVEDNNHLDDESINDEVQMINDYIEFKFFKNIMNRNKSRIKE</sequence>
<protein>
    <submittedName>
        <fullName evidence="1">Uncharacterized protein</fullName>
    </submittedName>
</protein>
<dbReference type="EMBL" id="BX548174">
    <property type="protein sequence ID" value="CAE19317.1"/>
    <property type="molecule type" value="Genomic_DNA"/>
</dbReference>
<gene>
    <name evidence="1" type="ordered locus">PMM0858</name>
</gene>
<dbReference type="AlphaFoldDB" id="Q7V1K7"/>
<dbReference type="KEGG" id="pmm:PMM0858"/>
<accession>Q7V1K7</accession>
<name>Q7V1K7_PROMP</name>
<dbReference type="HOGENOM" id="CLU_2035924_0_0_3"/>
<proteinExistence type="predicted"/>
<dbReference type="RefSeq" id="WP_011132492.1">
    <property type="nucleotide sequence ID" value="NC_005072.1"/>
</dbReference>
<dbReference type="Proteomes" id="UP000001026">
    <property type="component" value="Chromosome"/>
</dbReference>
<evidence type="ECO:0000313" key="2">
    <source>
        <dbReference type="Proteomes" id="UP000001026"/>
    </source>
</evidence>